<dbReference type="Proteomes" id="UP000199392">
    <property type="component" value="Unassembled WGS sequence"/>
</dbReference>
<accession>A0A1I6SBA3</accession>
<sequence>MTSRDDLGQMPGHLIRRLNQRSTAVFAERMKSAPVELTSVQYAALDVLAREPGIDQARLASLIAYDRATIGDVVKRLERKGLVARQVSEQDRRARTLRLTGEGEAALAQVAPMVAALQAEILGKLTEAEQAQFLDLVRKAVEA</sequence>
<keyword evidence="6" id="KW-1185">Reference proteome</keyword>
<dbReference type="EMBL" id="FOZW01000004">
    <property type="protein sequence ID" value="SFS74255.1"/>
    <property type="molecule type" value="Genomic_DNA"/>
</dbReference>
<evidence type="ECO:0000313" key="5">
    <source>
        <dbReference type="EMBL" id="SFS74255.1"/>
    </source>
</evidence>
<dbReference type="PRINTS" id="PR00598">
    <property type="entry name" value="HTHMARR"/>
</dbReference>
<protein>
    <submittedName>
        <fullName evidence="5">Transcriptional regulator, MarR family</fullName>
    </submittedName>
</protein>
<dbReference type="STRING" id="311180.SAMN04488050_104246"/>
<dbReference type="PANTHER" id="PTHR33164">
    <property type="entry name" value="TRANSCRIPTIONAL REGULATOR, MARR FAMILY"/>
    <property type="match status" value="1"/>
</dbReference>
<keyword evidence="3" id="KW-0804">Transcription</keyword>
<dbReference type="InterPro" id="IPR000835">
    <property type="entry name" value="HTH_MarR-typ"/>
</dbReference>
<dbReference type="InterPro" id="IPR036390">
    <property type="entry name" value="WH_DNA-bd_sf"/>
</dbReference>
<keyword evidence="1" id="KW-0805">Transcription regulation</keyword>
<organism evidence="5 6">
    <name type="scientific">Alloyangia pacifica</name>
    <dbReference type="NCBI Taxonomy" id="311180"/>
    <lineage>
        <taxon>Bacteria</taxon>
        <taxon>Pseudomonadati</taxon>
        <taxon>Pseudomonadota</taxon>
        <taxon>Alphaproteobacteria</taxon>
        <taxon>Rhodobacterales</taxon>
        <taxon>Roseobacteraceae</taxon>
        <taxon>Alloyangia</taxon>
    </lineage>
</organism>
<proteinExistence type="predicted"/>
<dbReference type="Pfam" id="PF01047">
    <property type="entry name" value="MarR"/>
    <property type="match status" value="1"/>
</dbReference>
<reference evidence="6" key="1">
    <citation type="submission" date="2016-10" db="EMBL/GenBank/DDBJ databases">
        <authorList>
            <person name="Varghese N."/>
            <person name="Submissions S."/>
        </authorList>
    </citation>
    <scope>NUCLEOTIDE SEQUENCE [LARGE SCALE GENOMIC DNA]</scope>
    <source>
        <strain evidence="6">DSM 26894</strain>
    </source>
</reference>
<dbReference type="InterPro" id="IPR036388">
    <property type="entry name" value="WH-like_DNA-bd_sf"/>
</dbReference>
<gene>
    <name evidence="5" type="ORF">SAMN04488050_104246</name>
</gene>
<dbReference type="PROSITE" id="PS50995">
    <property type="entry name" value="HTH_MARR_2"/>
    <property type="match status" value="1"/>
</dbReference>
<evidence type="ECO:0000256" key="1">
    <source>
        <dbReference type="ARBA" id="ARBA00023015"/>
    </source>
</evidence>
<dbReference type="InterPro" id="IPR039422">
    <property type="entry name" value="MarR/SlyA-like"/>
</dbReference>
<dbReference type="GO" id="GO:0003677">
    <property type="term" value="F:DNA binding"/>
    <property type="evidence" value="ECO:0007669"/>
    <property type="project" value="UniProtKB-KW"/>
</dbReference>
<feature type="domain" description="HTH marR-type" evidence="4">
    <location>
        <begin position="4"/>
        <end position="142"/>
    </location>
</feature>
<dbReference type="SMART" id="SM00347">
    <property type="entry name" value="HTH_MARR"/>
    <property type="match status" value="1"/>
</dbReference>
<dbReference type="SUPFAM" id="SSF46785">
    <property type="entry name" value="Winged helix' DNA-binding domain"/>
    <property type="match status" value="1"/>
</dbReference>
<evidence type="ECO:0000313" key="6">
    <source>
        <dbReference type="Proteomes" id="UP000199392"/>
    </source>
</evidence>
<dbReference type="Gene3D" id="1.10.10.10">
    <property type="entry name" value="Winged helix-like DNA-binding domain superfamily/Winged helix DNA-binding domain"/>
    <property type="match status" value="1"/>
</dbReference>
<dbReference type="RefSeq" id="WP_245696043.1">
    <property type="nucleotide sequence ID" value="NZ_FNCL01000004.1"/>
</dbReference>
<evidence type="ECO:0000256" key="3">
    <source>
        <dbReference type="ARBA" id="ARBA00023163"/>
    </source>
</evidence>
<keyword evidence="2" id="KW-0238">DNA-binding</keyword>
<name>A0A1I6SBA3_9RHOB</name>
<evidence type="ECO:0000256" key="2">
    <source>
        <dbReference type="ARBA" id="ARBA00023125"/>
    </source>
</evidence>
<dbReference type="PROSITE" id="PS01117">
    <property type="entry name" value="HTH_MARR_1"/>
    <property type="match status" value="1"/>
</dbReference>
<dbReference type="InterPro" id="IPR023187">
    <property type="entry name" value="Tscrpt_reg_MarR-type_CS"/>
</dbReference>
<evidence type="ECO:0000259" key="4">
    <source>
        <dbReference type="PROSITE" id="PS50995"/>
    </source>
</evidence>
<dbReference type="GO" id="GO:0003700">
    <property type="term" value="F:DNA-binding transcription factor activity"/>
    <property type="evidence" value="ECO:0007669"/>
    <property type="project" value="InterPro"/>
</dbReference>
<dbReference type="GO" id="GO:0006950">
    <property type="term" value="P:response to stress"/>
    <property type="evidence" value="ECO:0007669"/>
    <property type="project" value="TreeGrafter"/>
</dbReference>
<dbReference type="AlphaFoldDB" id="A0A1I6SBA3"/>
<dbReference type="PANTHER" id="PTHR33164:SF95">
    <property type="entry name" value="TRANSCRIPTIONAL REGULATOR"/>
    <property type="match status" value="1"/>
</dbReference>